<reference evidence="1 2" key="1">
    <citation type="submission" date="2010-04" db="EMBL/GenBank/DDBJ databases">
        <authorList>
            <person name="Muzny D."/>
            <person name="Qin X."/>
            <person name="Deng J."/>
            <person name="Jiang H."/>
            <person name="Liu Y."/>
            <person name="Qu J."/>
            <person name="Song X.-Z."/>
            <person name="Zhang L."/>
            <person name="Thornton R."/>
            <person name="Coyle M."/>
            <person name="Francisco L."/>
            <person name="Jackson L."/>
            <person name="Javaid M."/>
            <person name="Korchina V."/>
            <person name="Kovar C."/>
            <person name="Mata R."/>
            <person name="Mathew T."/>
            <person name="Ngo R."/>
            <person name="Nguyen L."/>
            <person name="Nguyen N."/>
            <person name="Okwuonu G."/>
            <person name="Ongeri F."/>
            <person name="Pham C."/>
            <person name="Simmons D."/>
            <person name="Wilczek-Boney K."/>
            <person name="Hale W."/>
            <person name="Jakkamsetti A."/>
            <person name="Pham P."/>
            <person name="Ruth R."/>
            <person name="San Lucas F."/>
            <person name="Warren J."/>
            <person name="Zhang J."/>
            <person name="Zhao Z."/>
            <person name="Zhou C."/>
            <person name="Zhu D."/>
            <person name="Lee S."/>
            <person name="Bess C."/>
            <person name="Blankenburg K."/>
            <person name="Forbes L."/>
            <person name="Fu Q."/>
            <person name="Gubbala S."/>
            <person name="Hirani K."/>
            <person name="Jayaseelan J.C."/>
            <person name="Lara F."/>
            <person name="Munidasa M."/>
            <person name="Palculict T."/>
            <person name="Patil S."/>
            <person name="Pu L.-L."/>
            <person name="Saada N."/>
            <person name="Tang L."/>
            <person name="Weissenberger G."/>
            <person name="Zhu Y."/>
            <person name="Hemphill L."/>
            <person name="Shang Y."/>
            <person name="Youmans B."/>
            <person name="Ayvaz T."/>
            <person name="Ross M."/>
            <person name="Santibanez J."/>
            <person name="Aqrawi P."/>
            <person name="Gross S."/>
            <person name="Joshi V."/>
            <person name="Fowler G."/>
            <person name="Nazareth L."/>
            <person name="Reid J."/>
            <person name="Worley K."/>
            <person name="Petrosino J."/>
            <person name="Highlander S."/>
            <person name="Gibbs R."/>
        </authorList>
    </citation>
    <scope>NUCLEOTIDE SEQUENCE [LARGE SCALE GENOMIC DNA]</scope>
    <source>
        <strain evidence="1 2">DSM 11664</strain>
    </source>
</reference>
<dbReference type="AlphaFoldDB" id="D4YRK0"/>
<evidence type="ECO:0000313" key="1">
    <source>
        <dbReference type="EMBL" id="EFG56195.1"/>
    </source>
</evidence>
<evidence type="ECO:0000313" key="2">
    <source>
        <dbReference type="Proteomes" id="UP000004069"/>
    </source>
</evidence>
<proteinExistence type="predicted"/>
<gene>
    <name evidence="1" type="ORF">HMPREF0493_0128</name>
</gene>
<name>D4YRK0_9LACO</name>
<dbReference type="RefSeq" id="WP_006351282.1">
    <property type="nucleotide sequence ID" value="NZ_ADNY01000007.1"/>
</dbReference>
<protein>
    <submittedName>
        <fullName evidence="1">Uncharacterized protein</fullName>
    </submittedName>
</protein>
<comment type="caution">
    <text evidence="1">The sequence shown here is derived from an EMBL/GenBank/DDBJ whole genome shotgun (WGS) entry which is preliminary data.</text>
</comment>
<sequence length="166" mass="18076">MSEDIKNKVARFQATQNVNNSVTTQVAANKLGSTFANVRENKNTPVQVLMNKELPALIGSYYVLVSAEYQETTDNDSGDVHTATVYVVKTISKKSKAKVGTLLTIKVKDSKPIISDNELTSIMLGEAKPIVVRFKDIAHYAYIGGESLNATKAEKVNISPIEASKL</sequence>
<dbReference type="EMBL" id="ADNY01000007">
    <property type="protein sequence ID" value="EFG56195.1"/>
    <property type="molecule type" value="Genomic_DNA"/>
</dbReference>
<accession>D4YRK0</accession>
<organism evidence="1 2">
    <name type="scientific">Lactobacillus amylolyticus DSM 11664</name>
    <dbReference type="NCBI Taxonomy" id="585524"/>
    <lineage>
        <taxon>Bacteria</taxon>
        <taxon>Bacillati</taxon>
        <taxon>Bacillota</taxon>
        <taxon>Bacilli</taxon>
        <taxon>Lactobacillales</taxon>
        <taxon>Lactobacillaceae</taxon>
        <taxon>Lactobacillus</taxon>
    </lineage>
</organism>
<keyword evidence="2" id="KW-1185">Reference proteome</keyword>
<dbReference type="OrthoDB" id="2328376at2"/>
<dbReference type="Proteomes" id="UP000004069">
    <property type="component" value="Unassembled WGS sequence"/>
</dbReference>
<dbReference type="PATRIC" id="fig|585524.9.peg.474"/>